<dbReference type="PANTHER" id="PTHR37973">
    <property type="entry name" value="CHONDROITIN PROTEOGLYCAN 3"/>
    <property type="match status" value="1"/>
</dbReference>
<dbReference type="InterPro" id="IPR039260">
    <property type="entry name" value="Cpg-3"/>
</dbReference>
<keyword evidence="3" id="KW-1185">Reference proteome</keyword>
<dbReference type="EMBL" id="CATQJA010002659">
    <property type="protein sequence ID" value="CAJ0580155.1"/>
    <property type="molecule type" value="Genomic_DNA"/>
</dbReference>
<reference evidence="2" key="1">
    <citation type="submission" date="2023-06" db="EMBL/GenBank/DDBJ databases">
        <authorList>
            <person name="Delattre M."/>
        </authorList>
    </citation>
    <scope>NUCLEOTIDE SEQUENCE</scope>
    <source>
        <strain evidence="2">AF72</strain>
    </source>
</reference>
<feature type="chain" id="PRO_5041386714" evidence="1">
    <location>
        <begin position="17"/>
        <end position="135"/>
    </location>
</feature>
<accession>A0AA36D3D2</accession>
<dbReference type="Proteomes" id="UP001177023">
    <property type="component" value="Unassembled WGS sequence"/>
</dbReference>
<evidence type="ECO:0000313" key="2">
    <source>
        <dbReference type="EMBL" id="CAJ0580155.1"/>
    </source>
</evidence>
<evidence type="ECO:0000256" key="1">
    <source>
        <dbReference type="SAM" id="SignalP"/>
    </source>
</evidence>
<dbReference type="AlphaFoldDB" id="A0AA36D3D2"/>
<evidence type="ECO:0000313" key="3">
    <source>
        <dbReference type="Proteomes" id="UP001177023"/>
    </source>
</evidence>
<organism evidence="2 3">
    <name type="scientific">Mesorhabditis spiculigera</name>
    <dbReference type="NCBI Taxonomy" id="96644"/>
    <lineage>
        <taxon>Eukaryota</taxon>
        <taxon>Metazoa</taxon>
        <taxon>Ecdysozoa</taxon>
        <taxon>Nematoda</taxon>
        <taxon>Chromadorea</taxon>
        <taxon>Rhabditida</taxon>
        <taxon>Rhabditina</taxon>
        <taxon>Rhabditomorpha</taxon>
        <taxon>Rhabditoidea</taxon>
        <taxon>Rhabditidae</taxon>
        <taxon>Mesorhabditinae</taxon>
        <taxon>Mesorhabditis</taxon>
    </lineage>
</organism>
<protein>
    <submittedName>
        <fullName evidence="2">Uncharacterized protein</fullName>
    </submittedName>
</protein>
<gene>
    <name evidence="2" type="ORF">MSPICULIGERA_LOCUS18356</name>
</gene>
<sequence>MLQFLTLAVFFGLSYAQAVTFQQVQEAQASGKYVCECDRDLECGLTGECVGAGAGTCNCSACINLKHCDGDRDCGGLLGACNLLLRTCQCQKAFDRLGYPTILDQQQRLCGVRNCNLGCFGLPCRQGFCRCPLGK</sequence>
<comment type="caution">
    <text evidence="2">The sequence shown here is derived from an EMBL/GenBank/DDBJ whole genome shotgun (WGS) entry which is preliminary data.</text>
</comment>
<proteinExistence type="predicted"/>
<feature type="non-terminal residue" evidence="2">
    <location>
        <position position="135"/>
    </location>
</feature>
<feature type="signal peptide" evidence="1">
    <location>
        <begin position="1"/>
        <end position="16"/>
    </location>
</feature>
<name>A0AA36D3D2_9BILA</name>
<dbReference type="PANTHER" id="PTHR37973:SF1">
    <property type="entry name" value="DICKKOPF_N DOMAIN-CONTAINING PROTEIN"/>
    <property type="match status" value="1"/>
</dbReference>
<keyword evidence="1" id="KW-0732">Signal</keyword>